<evidence type="ECO:0000313" key="1">
    <source>
        <dbReference type="EMBL" id="SPC19796.1"/>
    </source>
</evidence>
<comment type="caution">
    <text evidence="1">The sequence shown here is derived from an EMBL/GenBank/DDBJ whole genome shotgun (WGS) entry which is preliminary data.</text>
</comment>
<proteinExistence type="predicted"/>
<protein>
    <submittedName>
        <fullName evidence="1">Uncharacterized protein</fullName>
    </submittedName>
</protein>
<dbReference type="EMBL" id="OGUS01000137">
    <property type="protein sequence ID" value="SPC19796.1"/>
    <property type="molecule type" value="Genomic_DNA"/>
</dbReference>
<dbReference type="Proteomes" id="UP000256862">
    <property type="component" value="Plasmid CO2235_mp"/>
</dbReference>
<accession>A0A976BID8</accession>
<reference evidence="1 2" key="1">
    <citation type="submission" date="2018-01" db="EMBL/GenBank/DDBJ databases">
        <authorList>
            <person name="Clerissi C."/>
        </authorList>
    </citation>
    <scope>NUCLEOTIDE SEQUENCE [LARGE SCALE GENOMIC DNA]</scope>
    <source>
        <strain evidence="1">Cupriavidus oxalaticus LMG 2235</strain>
        <plasmid evidence="2">co2235_mp</plasmid>
    </source>
</reference>
<name>A0A976BID8_9BURK</name>
<gene>
    <name evidence="1" type="ORF">CO2235_MP20207</name>
</gene>
<evidence type="ECO:0000313" key="2">
    <source>
        <dbReference type="Proteomes" id="UP000256862"/>
    </source>
</evidence>
<organism evidence="1 2">
    <name type="scientific">Cupriavidus oxalaticus</name>
    <dbReference type="NCBI Taxonomy" id="96344"/>
    <lineage>
        <taxon>Bacteria</taxon>
        <taxon>Pseudomonadati</taxon>
        <taxon>Pseudomonadota</taxon>
        <taxon>Betaproteobacteria</taxon>
        <taxon>Burkholderiales</taxon>
        <taxon>Burkholderiaceae</taxon>
        <taxon>Cupriavidus</taxon>
    </lineage>
</organism>
<sequence>MPIILCEASGIPLVAATPEHLPGRLSSLAGSQWVAGDGARDEGKLPFREYPLQCNRGLLSTPLFHKLKIRIRFC</sequence>
<geneLocation type="plasmid" evidence="2">
    <name>co2235_mp</name>
</geneLocation>
<dbReference type="AlphaFoldDB" id="A0A976BID8"/>